<dbReference type="SUPFAM" id="SSF49401">
    <property type="entry name" value="Bacterial adhesins"/>
    <property type="match status" value="2"/>
</dbReference>
<dbReference type="EMBL" id="AJAS01000014">
    <property type="protein sequence ID" value="EOI00526.1"/>
    <property type="molecule type" value="Genomic_DNA"/>
</dbReference>
<dbReference type="InterPro" id="IPR008456">
    <property type="entry name" value="Collagen-bd_dom"/>
</dbReference>
<evidence type="ECO:0000313" key="11">
    <source>
        <dbReference type="EMBL" id="EOT73245.1"/>
    </source>
</evidence>
<sequence length="609" mass="67217">MWKSKRFGEVSIVLFLFMLMFLGISIKTYAQETNSNPIESQTTLTTETSESQSVTSSDDTEQSVESVEESSSEKQLNPPNTAKATAEYGSELLTNVSITDSGNNPIHRIKSSDKVKVNYSFYLPDEAQAGDMLVFELPPILQMVNYNDFPLLSQNGSEIGRANIDRQTNKVTVTFNQYVTEHNSISGQFFFWVKLASDQTVEGVNPMPLPVKGTTSDLNLTVNKMNGATTGITNPTTIFKSGKFDSIDPKKINWTITLNNSGQNLLTPIIYDQLGQGQALLPETFNVNYRDADKKNIKKYSLPSQIEGDLTRVEVTPNGFALFLENLGSYSLQNGYVSVVINYSTRVTDSSIKYVNSASTFDEDGALQSRNASLTNYENGGIGNGDVNQAIDSITDKIDEVESIDLNELTDFSAQNLIVAKEKAQTLVDSETATASDLEAATDTLINQLVTTEEIVQPTDIQELQAIIDQNDELKEEDYTPETWTPWINKKTEGVSLIQLAKETPKAVSRNEIVTLTQELKTARANLLEVTMPSETSESASSSETTSTETTNSTQNSSSSSEFKSKGEHNSQYLLKAGETRSTSLIIFGVLLLSFVFWFAVKRNKLKDD</sequence>
<evidence type="ECO:0000256" key="1">
    <source>
        <dbReference type="ARBA" id="ARBA00004168"/>
    </source>
</evidence>
<evidence type="ECO:0000256" key="4">
    <source>
        <dbReference type="ARBA" id="ARBA00022729"/>
    </source>
</evidence>
<dbReference type="PATRIC" id="fig|1158609.3.peg.1590"/>
<dbReference type="GO" id="GO:0005518">
    <property type="term" value="F:collagen binding"/>
    <property type="evidence" value="ECO:0007669"/>
    <property type="project" value="InterPro"/>
</dbReference>
<comment type="subcellular location">
    <subcellularLocation>
        <location evidence="1">Secreted</location>
        <location evidence="1">Cell wall</location>
        <topology evidence="1">Peptidoglycan-anchor</topology>
    </subcellularLocation>
</comment>
<keyword evidence="7" id="KW-0472">Membrane</keyword>
<keyword evidence="3" id="KW-0964">Secreted</keyword>
<evidence type="ECO:0000313" key="10">
    <source>
        <dbReference type="EMBL" id="EOI00526.1"/>
    </source>
</evidence>
<dbReference type="InterPro" id="IPR008966">
    <property type="entry name" value="Adhesion_dom_sf"/>
</dbReference>
<dbReference type="HOGENOM" id="CLU_448873_0_0_9"/>
<feature type="domain" description="Collagen binding" evidence="8">
    <location>
        <begin position="236"/>
        <end position="361"/>
    </location>
</feature>
<dbReference type="GO" id="GO:0007155">
    <property type="term" value="P:cell adhesion"/>
    <property type="evidence" value="ECO:0007669"/>
    <property type="project" value="InterPro"/>
</dbReference>
<dbReference type="RefSeq" id="WP_010765011.1">
    <property type="nucleotide sequence ID" value="NZ_ASWB01000001.1"/>
</dbReference>
<dbReference type="InterPro" id="IPR011252">
    <property type="entry name" value="Fibrogen-bd_dom1"/>
</dbReference>
<dbReference type="Proteomes" id="UP000013781">
    <property type="component" value="Unassembled WGS sequence"/>
</dbReference>
<dbReference type="Gene3D" id="2.60.40.740">
    <property type="match status" value="1"/>
</dbReference>
<dbReference type="AlphaFoldDB" id="R2QYR2"/>
<feature type="domain" description="SDR-like Ig" evidence="9">
    <location>
        <begin position="109"/>
        <end position="200"/>
    </location>
</feature>
<accession>R2QYR2</accession>
<organism evidence="10 12">
    <name type="scientific">Enterococcus moraviensis ATCC BAA-383</name>
    <dbReference type="NCBI Taxonomy" id="1158609"/>
    <lineage>
        <taxon>Bacteria</taxon>
        <taxon>Bacillati</taxon>
        <taxon>Bacillota</taxon>
        <taxon>Bacilli</taxon>
        <taxon>Lactobacillales</taxon>
        <taxon>Enterococcaceae</taxon>
        <taxon>Enterococcus</taxon>
    </lineage>
</organism>
<dbReference type="NCBIfam" id="TIGR01167">
    <property type="entry name" value="LPXTG_anchor"/>
    <property type="match status" value="1"/>
</dbReference>
<evidence type="ECO:0000256" key="2">
    <source>
        <dbReference type="ARBA" id="ARBA00022512"/>
    </source>
</evidence>
<dbReference type="eggNOG" id="COG4932">
    <property type="taxonomic scope" value="Bacteria"/>
</dbReference>
<name>R2QYR2_9ENTE</name>
<keyword evidence="13" id="KW-1185">Reference proteome</keyword>
<keyword evidence="2" id="KW-0134">Cell wall</keyword>
<dbReference type="STRING" id="155617.RV09_GL000200"/>
<feature type="transmembrane region" description="Helical" evidence="7">
    <location>
        <begin position="582"/>
        <end position="601"/>
    </location>
</feature>
<evidence type="ECO:0000256" key="7">
    <source>
        <dbReference type="SAM" id="Phobius"/>
    </source>
</evidence>
<feature type="region of interest" description="Disordered" evidence="6">
    <location>
        <begin position="37"/>
        <end position="82"/>
    </location>
</feature>
<dbReference type="OrthoDB" id="2175628at2"/>
<keyword evidence="7" id="KW-1133">Transmembrane helix</keyword>
<feature type="compositionally biased region" description="Acidic residues" evidence="6">
    <location>
        <begin position="58"/>
        <end position="70"/>
    </location>
</feature>
<dbReference type="Proteomes" id="UP000014157">
    <property type="component" value="Unassembled WGS sequence"/>
</dbReference>
<evidence type="ECO:0000256" key="6">
    <source>
        <dbReference type="SAM" id="MobiDB-lite"/>
    </source>
</evidence>
<keyword evidence="7" id="KW-0812">Transmembrane</keyword>
<evidence type="ECO:0000313" key="12">
    <source>
        <dbReference type="Proteomes" id="UP000013781"/>
    </source>
</evidence>
<reference evidence="11 13" key="2">
    <citation type="submission" date="2013-03" db="EMBL/GenBank/DDBJ databases">
        <title>The Genome Sequence of Enterococcus moraviensis BAA-383 (PacBio/Illumina hybrid assembly).</title>
        <authorList>
            <consortium name="The Broad Institute Genomics Platform"/>
            <consortium name="The Broad Institute Genome Sequencing Center for Infectious Disease"/>
            <person name="Earl A."/>
            <person name="Russ C."/>
            <person name="Gilmore M."/>
            <person name="Surin D."/>
            <person name="Walker B."/>
            <person name="Young S."/>
            <person name="Zeng Q."/>
            <person name="Gargeya S."/>
            <person name="Fitzgerald M."/>
            <person name="Haas B."/>
            <person name="Abouelleil A."/>
            <person name="Allen A.W."/>
            <person name="Alvarado L."/>
            <person name="Arachchi H.M."/>
            <person name="Berlin A.M."/>
            <person name="Chapman S.B."/>
            <person name="Gainer-Dewar J."/>
            <person name="Goldberg J."/>
            <person name="Griggs A."/>
            <person name="Gujja S."/>
            <person name="Hansen M."/>
            <person name="Howarth C."/>
            <person name="Imamovic A."/>
            <person name="Ireland A."/>
            <person name="Larimer J."/>
            <person name="McCowan C."/>
            <person name="Murphy C."/>
            <person name="Pearson M."/>
            <person name="Poon T.W."/>
            <person name="Priest M."/>
            <person name="Roberts A."/>
            <person name="Saif S."/>
            <person name="Shea T."/>
            <person name="Sisk P."/>
            <person name="Sykes S."/>
            <person name="Wortman J."/>
            <person name="Nusbaum C."/>
            <person name="Birren B."/>
        </authorList>
    </citation>
    <scope>NUCLEOTIDE SEQUENCE [LARGE SCALE GENOMIC DNA]</scope>
    <source>
        <strain evidence="11 13">ATCC BAA-383</strain>
    </source>
</reference>
<dbReference type="Pfam" id="PF17961">
    <property type="entry name" value="Big_8"/>
    <property type="match status" value="1"/>
</dbReference>
<feature type="compositionally biased region" description="Low complexity" evidence="6">
    <location>
        <begin position="534"/>
        <end position="562"/>
    </location>
</feature>
<feature type="region of interest" description="Disordered" evidence="6">
    <location>
        <begin position="530"/>
        <end position="565"/>
    </location>
</feature>
<dbReference type="EMBL" id="ASWB01000001">
    <property type="protein sequence ID" value="EOT73245.1"/>
    <property type="molecule type" value="Genomic_DNA"/>
</dbReference>
<keyword evidence="5" id="KW-0572">Peptidoglycan-anchor</keyword>
<evidence type="ECO:0000313" key="13">
    <source>
        <dbReference type="Proteomes" id="UP000014157"/>
    </source>
</evidence>
<proteinExistence type="predicted"/>
<evidence type="ECO:0000256" key="3">
    <source>
        <dbReference type="ARBA" id="ARBA00022525"/>
    </source>
</evidence>
<comment type="caution">
    <text evidence="10">The sequence shown here is derived from an EMBL/GenBank/DDBJ whole genome shotgun (WGS) entry which is preliminary data.</text>
</comment>
<reference evidence="10 12" key="1">
    <citation type="submission" date="2013-02" db="EMBL/GenBank/DDBJ databases">
        <title>The Genome Sequence of Enterococcus moraviensis BAA-383.</title>
        <authorList>
            <consortium name="The Broad Institute Genome Sequencing Platform"/>
            <consortium name="The Broad Institute Genome Sequencing Center for Infectious Disease"/>
            <person name="Earl A.M."/>
            <person name="Gilmore M.S."/>
            <person name="Lebreton F."/>
            <person name="Walker B."/>
            <person name="Young S.K."/>
            <person name="Zeng Q."/>
            <person name="Gargeya S."/>
            <person name="Fitzgerald M."/>
            <person name="Haas B."/>
            <person name="Abouelleil A."/>
            <person name="Alvarado L."/>
            <person name="Arachchi H.M."/>
            <person name="Berlin A.M."/>
            <person name="Chapman S.B."/>
            <person name="Dewar J."/>
            <person name="Goldberg J."/>
            <person name="Griggs A."/>
            <person name="Gujja S."/>
            <person name="Hansen M."/>
            <person name="Howarth C."/>
            <person name="Imamovic A."/>
            <person name="Larimer J."/>
            <person name="McCowan C."/>
            <person name="Murphy C."/>
            <person name="Neiman D."/>
            <person name="Pearson M."/>
            <person name="Priest M."/>
            <person name="Roberts A."/>
            <person name="Saif S."/>
            <person name="Shea T."/>
            <person name="Sisk P."/>
            <person name="Sykes S."/>
            <person name="Wortman J."/>
            <person name="Nusbaum C."/>
            <person name="Birren B."/>
        </authorList>
    </citation>
    <scope>NUCLEOTIDE SEQUENCE [LARGE SCALE GENOMIC DNA]</scope>
    <source>
        <strain evidence="10 12">ATCC BAA-383</strain>
    </source>
</reference>
<dbReference type="Pfam" id="PF05737">
    <property type="entry name" value="Collagen_bind"/>
    <property type="match status" value="1"/>
</dbReference>
<dbReference type="InterPro" id="IPR041171">
    <property type="entry name" value="SDR_Ig"/>
</dbReference>
<evidence type="ECO:0000259" key="9">
    <source>
        <dbReference type="Pfam" id="PF17961"/>
    </source>
</evidence>
<evidence type="ECO:0000259" key="8">
    <source>
        <dbReference type="Pfam" id="PF05737"/>
    </source>
</evidence>
<feature type="compositionally biased region" description="Low complexity" evidence="6">
    <location>
        <begin position="39"/>
        <end position="57"/>
    </location>
</feature>
<protein>
    <submittedName>
        <fullName evidence="10">LPXTG-domain-containing protein cell wall anchor domain</fullName>
    </submittedName>
</protein>
<keyword evidence="4" id="KW-0732">Signal</keyword>
<dbReference type="Gene3D" id="2.60.40.1280">
    <property type="match status" value="1"/>
</dbReference>
<evidence type="ECO:0000256" key="5">
    <source>
        <dbReference type="ARBA" id="ARBA00023088"/>
    </source>
</evidence>
<gene>
    <name evidence="11" type="ORF">I586_00238</name>
    <name evidence="10" type="ORF">UAY_01629</name>
</gene>